<organism evidence="1 2">
    <name type="scientific">Romanomermis culicivorax</name>
    <name type="common">Nematode worm</name>
    <dbReference type="NCBI Taxonomy" id="13658"/>
    <lineage>
        <taxon>Eukaryota</taxon>
        <taxon>Metazoa</taxon>
        <taxon>Ecdysozoa</taxon>
        <taxon>Nematoda</taxon>
        <taxon>Enoplea</taxon>
        <taxon>Dorylaimia</taxon>
        <taxon>Mermithida</taxon>
        <taxon>Mermithoidea</taxon>
        <taxon>Mermithidae</taxon>
        <taxon>Romanomermis</taxon>
    </lineage>
</organism>
<keyword evidence="1" id="KW-1185">Reference proteome</keyword>
<reference evidence="2" key="1">
    <citation type="submission" date="2022-11" db="UniProtKB">
        <authorList>
            <consortium name="WormBaseParasite"/>
        </authorList>
    </citation>
    <scope>IDENTIFICATION</scope>
</reference>
<sequence>MNWRLGKHREAAKNVEFLIVKYFEIAFKIISKNVYNVATNVFFCILGVYRVAVQQSGREFSDAASKDKQIFRGFSNATLREEIMEY</sequence>
<protein>
    <submittedName>
        <fullName evidence="2">Uncharacterized protein</fullName>
    </submittedName>
</protein>
<accession>A0A915HZ96</accession>
<dbReference type="WBParaSite" id="nRc.2.0.1.t07210-RA">
    <property type="protein sequence ID" value="nRc.2.0.1.t07210-RA"/>
    <property type="gene ID" value="nRc.2.0.1.g07210"/>
</dbReference>
<dbReference type="Proteomes" id="UP000887565">
    <property type="component" value="Unplaced"/>
</dbReference>
<evidence type="ECO:0000313" key="2">
    <source>
        <dbReference type="WBParaSite" id="nRc.2.0.1.t07210-RA"/>
    </source>
</evidence>
<dbReference type="AlphaFoldDB" id="A0A915HZ96"/>
<evidence type="ECO:0000313" key="1">
    <source>
        <dbReference type="Proteomes" id="UP000887565"/>
    </source>
</evidence>
<name>A0A915HZ96_ROMCU</name>
<proteinExistence type="predicted"/>